<evidence type="ECO:0000256" key="2">
    <source>
        <dbReference type="PROSITE-ProRule" id="PRU00497"/>
    </source>
</evidence>
<evidence type="ECO:0000313" key="5">
    <source>
        <dbReference type="Proteomes" id="UP001154078"/>
    </source>
</evidence>
<dbReference type="EMBL" id="OV121136">
    <property type="protein sequence ID" value="CAH0556914.1"/>
    <property type="molecule type" value="Genomic_DNA"/>
</dbReference>
<keyword evidence="5" id="KW-1185">Reference proteome</keyword>
<dbReference type="InterPro" id="IPR050468">
    <property type="entry name" value="Cuticle_Struct_Prot"/>
</dbReference>
<dbReference type="AlphaFoldDB" id="A0A9P0FHD7"/>
<organism evidence="4 5">
    <name type="scientific">Brassicogethes aeneus</name>
    <name type="common">Rape pollen beetle</name>
    <name type="synonym">Meligethes aeneus</name>
    <dbReference type="NCBI Taxonomy" id="1431903"/>
    <lineage>
        <taxon>Eukaryota</taxon>
        <taxon>Metazoa</taxon>
        <taxon>Ecdysozoa</taxon>
        <taxon>Arthropoda</taxon>
        <taxon>Hexapoda</taxon>
        <taxon>Insecta</taxon>
        <taxon>Pterygota</taxon>
        <taxon>Neoptera</taxon>
        <taxon>Endopterygota</taxon>
        <taxon>Coleoptera</taxon>
        <taxon>Polyphaga</taxon>
        <taxon>Cucujiformia</taxon>
        <taxon>Nitidulidae</taxon>
        <taxon>Meligethinae</taxon>
        <taxon>Brassicogethes</taxon>
    </lineage>
</organism>
<dbReference type="GO" id="GO:0008010">
    <property type="term" value="F:structural constituent of chitin-based larval cuticle"/>
    <property type="evidence" value="ECO:0007669"/>
    <property type="project" value="TreeGrafter"/>
</dbReference>
<keyword evidence="3" id="KW-0732">Signal</keyword>
<protein>
    <submittedName>
        <fullName evidence="4">Uncharacterized protein</fullName>
    </submittedName>
</protein>
<dbReference type="Pfam" id="PF00379">
    <property type="entry name" value="Chitin_bind_4"/>
    <property type="match status" value="1"/>
</dbReference>
<gene>
    <name evidence="4" type="ORF">MELIAE_LOCUS7743</name>
</gene>
<name>A0A9P0FHD7_BRAAE</name>
<feature type="signal peptide" evidence="3">
    <location>
        <begin position="1"/>
        <end position="19"/>
    </location>
</feature>
<evidence type="ECO:0000313" key="4">
    <source>
        <dbReference type="EMBL" id="CAH0556914.1"/>
    </source>
</evidence>
<dbReference type="InterPro" id="IPR000618">
    <property type="entry name" value="Insect_cuticle"/>
</dbReference>
<dbReference type="InterPro" id="IPR031311">
    <property type="entry name" value="CHIT_BIND_RR_consensus"/>
</dbReference>
<dbReference type="PANTHER" id="PTHR10380:SF238">
    <property type="entry name" value="CUTICULAR PROTEIN 65EA-RELATED"/>
    <property type="match status" value="1"/>
</dbReference>
<proteinExistence type="predicted"/>
<evidence type="ECO:0000256" key="1">
    <source>
        <dbReference type="ARBA" id="ARBA00022460"/>
    </source>
</evidence>
<dbReference type="PROSITE" id="PS51155">
    <property type="entry name" value="CHIT_BIND_RR_2"/>
    <property type="match status" value="1"/>
</dbReference>
<keyword evidence="1 2" id="KW-0193">Cuticle</keyword>
<dbReference type="PANTHER" id="PTHR10380">
    <property type="entry name" value="CUTICLE PROTEIN"/>
    <property type="match status" value="1"/>
</dbReference>
<feature type="chain" id="PRO_5040495529" evidence="3">
    <location>
        <begin position="20"/>
        <end position="166"/>
    </location>
</feature>
<sequence>MLQIKYSVISLALLSAASAALYRKSYYNSAYPRANVNVYRPRTTYSPYRNLINVAPIARPLNTYHVARQNYYNNPQIAILRNDQDIRPDGSYSYAYETANGIAAQEQGVGGRSVQGGFSWTSPEGQLVQIQYVADENGYHPTGSHIPVVQRSLSHPQYYNTYSRKY</sequence>
<reference evidence="4" key="1">
    <citation type="submission" date="2021-12" db="EMBL/GenBank/DDBJ databases">
        <authorList>
            <person name="King R."/>
        </authorList>
    </citation>
    <scope>NUCLEOTIDE SEQUENCE</scope>
</reference>
<dbReference type="PROSITE" id="PS00233">
    <property type="entry name" value="CHIT_BIND_RR_1"/>
    <property type="match status" value="1"/>
</dbReference>
<dbReference type="GO" id="GO:0062129">
    <property type="term" value="C:chitin-based extracellular matrix"/>
    <property type="evidence" value="ECO:0007669"/>
    <property type="project" value="TreeGrafter"/>
</dbReference>
<accession>A0A9P0FHD7</accession>
<dbReference type="OrthoDB" id="6379191at2759"/>
<dbReference type="Proteomes" id="UP001154078">
    <property type="component" value="Chromosome 5"/>
</dbReference>
<dbReference type="PRINTS" id="PR00947">
    <property type="entry name" value="CUTICLE"/>
</dbReference>
<evidence type="ECO:0000256" key="3">
    <source>
        <dbReference type="SAM" id="SignalP"/>
    </source>
</evidence>